<dbReference type="KEGG" id="rter:IDM49_05480"/>
<dbReference type="SMART" id="SM00562">
    <property type="entry name" value="NDK"/>
    <property type="match status" value="1"/>
</dbReference>
<evidence type="ECO:0000256" key="9">
    <source>
        <dbReference type="ARBA" id="ARBA00022840"/>
    </source>
</evidence>
<dbReference type="GO" id="GO:0005737">
    <property type="term" value="C:cytoplasm"/>
    <property type="evidence" value="ECO:0007669"/>
    <property type="project" value="UniProtKB-SubCell"/>
</dbReference>
<evidence type="ECO:0000313" key="18">
    <source>
        <dbReference type="Proteomes" id="UP000516404"/>
    </source>
</evidence>
<dbReference type="PRINTS" id="PR01243">
    <property type="entry name" value="NUCDPKINASE"/>
</dbReference>
<name>A0A7H2BG98_9MICC</name>
<dbReference type="InterPro" id="IPR034907">
    <property type="entry name" value="NDK-like_dom"/>
</dbReference>
<dbReference type="EC" id="2.7.4.6" evidence="3 12"/>
<keyword evidence="18" id="KW-1185">Reference proteome</keyword>
<evidence type="ECO:0000256" key="12">
    <source>
        <dbReference type="HAMAP-Rule" id="MF_00451"/>
    </source>
</evidence>
<keyword evidence="12" id="KW-0597">Phosphoprotein</keyword>
<keyword evidence="5 12" id="KW-0808">Transferase</keyword>
<evidence type="ECO:0000256" key="2">
    <source>
        <dbReference type="ARBA" id="ARBA00008142"/>
    </source>
</evidence>
<dbReference type="HAMAP" id="MF_00451">
    <property type="entry name" value="NDP_kinase"/>
    <property type="match status" value="1"/>
</dbReference>
<comment type="catalytic activity">
    <reaction evidence="12">
        <text>a ribonucleoside 5'-diphosphate + ATP = a ribonucleoside 5'-triphosphate + ADP</text>
        <dbReference type="Rhea" id="RHEA:18113"/>
        <dbReference type="ChEBI" id="CHEBI:30616"/>
        <dbReference type="ChEBI" id="CHEBI:57930"/>
        <dbReference type="ChEBI" id="CHEBI:61557"/>
        <dbReference type="ChEBI" id="CHEBI:456216"/>
        <dbReference type="EC" id="2.7.4.6"/>
    </reaction>
</comment>
<feature type="binding site" evidence="12">
    <location>
        <position position="113"/>
    </location>
    <ligand>
        <name>ATP</name>
        <dbReference type="ChEBI" id="CHEBI:30616"/>
    </ligand>
</feature>
<dbReference type="FunFam" id="3.30.70.141:FF:000003">
    <property type="entry name" value="Nucleoside diphosphate kinase"/>
    <property type="match status" value="1"/>
</dbReference>
<dbReference type="CDD" id="cd04413">
    <property type="entry name" value="NDPk_I"/>
    <property type="match status" value="1"/>
</dbReference>
<gene>
    <name evidence="12 17" type="primary">ndk</name>
    <name evidence="17" type="ORF">IDM49_05480</name>
</gene>
<evidence type="ECO:0000256" key="6">
    <source>
        <dbReference type="ARBA" id="ARBA00022723"/>
    </source>
</evidence>
<keyword evidence="9 12" id="KW-0067">ATP-binding</keyword>
<evidence type="ECO:0000259" key="16">
    <source>
        <dbReference type="SMART" id="SM00562"/>
    </source>
</evidence>
<feature type="binding site" evidence="12">
    <location>
        <position position="10"/>
    </location>
    <ligand>
        <name>ATP</name>
        <dbReference type="ChEBI" id="CHEBI:30616"/>
    </ligand>
</feature>
<comment type="subunit">
    <text evidence="12">Homotetramer.</text>
</comment>
<evidence type="ECO:0000256" key="8">
    <source>
        <dbReference type="ARBA" id="ARBA00022777"/>
    </source>
</evidence>
<reference evidence="17 18" key="1">
    <citation type="submission" date="2020-09" db="EMBL/GenBank/DDBJ databases">
        <title>Investigation of environmental microbes.</title>
        <authorList>
            <person name="Ou Y."/>
            <person name="Kang Q."/>
        </authorList>
    </citation>
    <scope>NUCLEOTIDE SEQUENCE [LARGE SCALE GENOMIC DNA]</scope>
    <source>
        <strain evidence="17 18">KJZ-14</strain>
    </source>
</reference>
<evidence type="ECO:0000256" key="10">
    <source>
        <dbReference type="ARBA" id="ARBA00022842"/>
    </source>
</evidence>
<evidence type="ECO:0000256" key="3">
    <source>
        <dbReference type="ARBA" id="ARBA00012966"/>
    </source>
</evidence>
<evidence type="ECO:0000256" key="13">
    <source>
        <dbReference type="PROSITE-ProRule" id="PRU00706"/>
    </source>
</evidence>
<protein>
    <recommendedName>
        <fullName evidence="4 12">Nucleoside diphosphate kinase</fullName>
        <shortName evidence="12">NDK</shortName>
        <shortName evidence="12">NDP kinase</shortName>
        <ecNumber evidence="3 12">2.7.4.6</ecNumber>
    </recommendedName>
    <alternativeName>
        <fullName evidence="12">Nucleoside-2-P kinase</fullName>
    </alternativeName>
</protein>
<dbReference type="RefSeq" id="WP_168615412.1">
    <property type="nucleotide sequence ID" value="NZ_BAAAOX010000019.1"/>
</dbReference>
<comment type="similarity">
    <text evidence="2 12 13 14">Belongs to the NDK family.</text>
</comment>
<dbReference type="PANTHER" id="PTHR11349">
    <property type="entry name" value="NUCLEOSIDE DIPHOSPHATE KINASE"/>
    <property type="match status" value="1"/>
</dbReference>
<dbReference type="GO" id="GO:0006183">
    <property type="term" value="P:GTP biosynthetic process"/>
    <property type="evidence" value="ECO:0007669"/>
    <property type="project" value="UniProtKB-UniRule"/>
</dbReference>
<feature type="binding site" evidence="12">
    <location>
        <position position="58"/>
    </location>
    <ligand>
        <name>ATP</name>
        <dbReference type="ChEBI" id="CHEBI:30616"/>
    </ligand>
</feature>
<comment type="function">
    <text evidence="12">Major role in the synthesis of nucleoside triphosphates other than ATP. The ATP gamma phosphate is transferred to the NDP beta phosphate via a ping-pong mechanism, using a phosphorylated active-site intermediate.</text>
</comment>
<evidence type="ECO:0000256" key="7">
    <source>
        <dbReference type="ARBA" id="ARBA00022741"/>
    </source>
</evidence>
<dbReference type="GO" id="GO:0004550">
    <property type="term" value="F:nucleoside diphosphate kinase activity"/>
    <property type="evidence" value="ECO:0007669"/>
    <property type="project" value="UniProtKB-UniRule"/>
</dbReference>
<accession>A0A7H2BG98</accession>
<evidence type="ECO:0000256" key="15">
    <source>
        <dbReference type="RuleBase" id="RU004013"/>
    </source>
</evidence>
<evidence type="ECO:0000256" key="4">
    <source>
        <dbReference type="ARBA" id="ARBA00017632"/>
    </source>
</evidence>
<dbReference type="GeneID" id="96623679"/>
<keyword evidence="10 12" id="KW-0460">Magnesium</keyword>
<feature type="binding site" evidence="12">
    <location>
        <position position="103"/>
    </location>
    <ligand>
        <name>ATP</name>
        <dbReference type="ChEBI" id="CHEBI:30616"/>
    </ligand>
</feature>
<proteinExistence type="inferred from homology"/>
<sequence>MTERTLILVKPDGVERNLIGTVLARFETKGYHIADLKMLTPSHELLEKHYEEHKGKPFFQPLVDFMSSGPVVAVIFEGERVVEGARSLMGSSDPTTAPAGTIRGDFGRDWGENIQKNLVHGSDSVESAQREIDIWFNQH</sequence>
<feature type="domain" description="Nucleoside diphosphate kinase-like" evidence="16">
    <location>
        <begin position="2"/>
        <end position="139"/>
    </location>
</feature>
<feature type="binding site" evidence="12">
    <location>
        <position position="86"/>
    </location>
    <ligand>
        <name>ATP</name>
        <dbReference type="ChEBI" id="CHEBI:30616"/>
    </ligand>
</feature>
<dbReference type="GO" id="GO:0046872">
    <property type="term" value="F:metal ion binding"/>
    <property type="evidence" value="ECO:0007669"/>
    <property type="project" value="UniProtKB-KW"/>
</dbReference>
<dbReference type="InterPro" id="IPR001564">
    <property type="entry name" value="Nucleoside_diP_kinase"/>
</dbReference>
<dbReference type="InterPro" id="IPR036850">
    <property type="entry name" value="NDK-like_dom_sf"/>
</dbReference>
<keyword evidence="12" id="KW-0963">Cytoplasm</keyword>
<keyword evidence="8 12" id="KW-0418">Kinase</keyword>
<dbReference type="AlphaFoldDB" id="A0A7H2BG98"/>
<organism evidence="17 18">
    <name type="scientific">Rothia terrae</name>
    <dbReference type="NCBI Taxonomy" id="396015"/>
    <lineage>
        <taxon>Bacteria</taxon>
        <taxon>Bacillati</taxon>
        <taxon>Actinomycetota</taxon>
        <taxon>Actinomycetes</taxon>
        <taxon>Micrococcales</taxon>
        <taxon>Micrococcaceae</taxon>
        <taxon>Rothia</taxon>
    </lineage>
</organism>
<dbReference type="GO" id="GO:0006241">
    <property type="term" value="P:CTP biosynthetic process"/>
    <property type="evidence" value="ECO:0007669"/>
    <property type="project" value="UniProtKB-UniRule"/>
</dbReference>
<evidence type="ECO:0000256" key="5">
    <source>
        <dbReference type="ARBA" id="ARBA00022679"/>
    </source>
</evidence>
<dbReference type="GO" id="GO:0005524">
    <property type="term" value="F:ATP binding"/>
    <property type="evidence" value="ECO:0007669"/>
    <property type="project" value="UniProtKB-UniRule"/>
</dbReference>
<feature type="active site" description="Pros-phosphohistidine intermediate" evidence="12">
    <location>
        <position position="120"/>
    </location>
</feature>
<evidence type="ECO:0000256" key="11">
    <source>
        <dbReference type="ARBA" id="ARBA00023080"/>
    </source>
</evidence>
<dbReference type="NCBIfam" id="NF001908">
    <property type="entry name" value="PRK00668.1"/>
    <property type="match status" value="1"/>
</dbReference>
<dbReference type="Pfam" id="PF00334">
    <property type="entry name" value="NDK"/>
    <property type="match status" value="1"/>
</dbReference>
<dbReference type="EMBL" id="CP061539">
    <property type="protein sequence ID" value="QNV38694.1"/>
    <property type="molecule type" value="Genomic_DNA"/>
</dbReference>
<comment type="subcellular location">
    <subcellularLocation>
        <location evidence="12">Cytoplasm</location>
    </subcellularLocation>
</comment>
<evidence type="ECO:0000256" key="14">
    <source>
        <dbReference type="RuleBase" id="RU004011"/>
    </source>
</evidence>
<keyword evidence="6 12" id="KW-0479">Metal-binding</keyword>
<dbReference type="Proteomes" id="UP000516404">
    <property type="component" value="Chromosome"/>
</dbReference>
<comment type="catalytic activity">
    <reaction evidence="12 15">
        <text>a 2'-deoxyribonucleoside 5'-diphosphate + ATP = a 2'-deoxyribonucleoside 5'-triphosphate + ADP</text>
        <dbReference type="Rhea" id="RHEA:44640"/>
        <dbReference type="ChEBI" id="CHEBI:30616"/>
        <dbReference type="ChEBI" id="CHEBI:61560"/>
        <dbReference type="ChEBI" id="CHEBI:73316"/>
        <dbReference type="ChEBI" id="CHEBI:456216"/>
        <dbReference type="EC" id="2.7.4.6"/>
    </reaction>
</comment>
<dbReference type="Gene3D" id="3.30.70.141">
    <property type="entry name" value="Nucleoside diphosphate kinase-like domain"/>
    <property type="match status" value="1"/>
</dbReference>
<evidence type="ECO:0000313" key="17">
    <source>
        <dbReference type="EMBL" id="QNV38694.1"/>
    </source>
</evidence>
<dbReference type="PROSITE" id="PS51374">
    <property type="entry name" value="NDPK_LIKE"/>
    <property type="match status" value="1"/>
</dbReference>
<dbReference type="PROSITE" id="PS00469">
    <property type="entry name" value="NDPK"/>
    <property type="match status" value="1"/>
</dbReference>
<dbReference type="SUPFAM" id="SSF54919">
    <property type="entry name" value="Nucleoside diphosphate kinase, NDK"/>
    <property type="match status" value="1"/>
</dbReference>
<keyword evidence="7 12" id="KW-0547">Nucleotide-binding</keyword>
<comment type="caution">
    <text evidence="12 13">Lacks conserved residue(s) required for the propagation of feature annotation.</text>
</comment>
<dbReference type="GO" id="GO:0006228">
    <property type="term" value="P:UTP biosynthetic process"/>
    <property type="evidence" value="ECO:0007669"/>
    <property type="project" value="UniProtKB-UniRule"/>
</dbReference>
<dbReference type="InterPro" id="IPR023005">
    <property type="entry name" value="Nucleoside_diP_kinase_AS"/>
</dbReference>
<comment type="cofactor">
    <cofactor evidence="1 12">
        <name>Mg(2+)</name>
        <dbReference type="ChEBI" id="CHEBI:18420"/>
    </cofactor>
</comment>
<evidence type="ECO:0000256" key="1">
    <source>
        <dbReference type="ARBA" id="ARBA00001946"/>
    </source>
</evidence>
<keyword evidence="11 12" id="KW-0546">Nucleotide metabolism</keyword>